<reference evidence="6 7" key="1">
    <citation type="submission" date="2017-05" db="EMBL/GenBank/DDBJ databases">
        <title>Whole genome sequencing of Proteus mirabilis AR_0155.</title>
        <authorList>
            <person name="Conlan S."/>
            <person name="Thomas P.J."/>
            <person name="Mullikin J."/>
            <person name="Frank K.M."/>
            <person name="Segre J.A."/>
        </authorList>
    </citation>
    <scope>NUCLEOTIDE SEQUENCE [LARGE SCALE GENOMIC DNA]</scope>
    <source>
        <strain evidence="6 7">AR_0155</strain>
    </source>
</reference>
<evidence type="ECO:0000256" key="3">
    <source>
        <dbReference type="ARBA" id="ARBA00023125"/>
    </source>
</evidence>
<dbReference type="SUPFAM" id="SSF46785">
    <property type="entry name" value="Winged helix' DNA-binding domain"/>
    <property type="match status" value="1"/>
</dbReference>
<dbReference type="InterPro" id="IPR036388">
    <property type="entry name" value="WH-like_DNA-bd_sf"/>
</dbReference>
<dbReference type="PROSITE" id="PS50931">
    <property type="entry name" value="HTH_LYSR"/>
    <property type="match status" value="1"/>
</dbReference>
<dbReference type="PRINTS" id="PR00039">
    <property type="entry name" value="HTHLYSR"/>
</dbReference>
<proteinExistence type="inferred from homology"/>
<dbReference type="SUPFAM" id="SSF53850">
    <property type="entry name" value="Periplasmic binding protein-like II"/>
    <property type="match status" value="1"/>
</dbReference>
<dbReference type="EMBL" id="CP021694">
    <property type="protein sequence ID" value="ARX33680.1"/>
    <property type="molecule type" value="Genomic_DNA"/>
</dbReference>
<protein>
    <submittedName>
        <fullName evidence="6">LysR family transcriptional regulator</fullName>
    </submittedName>
</protein>
<dbReference type="PANTHER" id="PTHR30419:SF31">
    <property type="entry name" value="BLR3139 PROTEIN"/>
    <property type="match status" value="1"/>
</dbReference>
<comment type="similarity">
    <text evidence="1">Belongs to the LysR transcriptional regulatory family.</text>
</comment>
<name>A0AAJ0Y927_PROMI</name>
<dbReference type="Gene3D" id="1.10.10.10">
    <property type="entry name" value="Winged helix-like DNA-binding domain superfamily/Winged helix DNA-binding domain"/>
    <property type="match status" value="1"/>
</dbReference>
<dbReference type="GO" id="GO:0005829">
    <property type="term" value="C:cytosol"/>
    <property type="evidence" value="ECO:0007669"/>
    <property type="project" value="TreeGrafter"/>
</dbReference>
<gene>
    <name evidence="6" type="ORF">AM402_05775</name>
</gene>
<dbReference type="RefSeq" id="WP_036977628.1">
    <property type="nucleotide sequence ID" value="NZ_BGKS01000005.1"/>
</dbReference>
<dbReference type="GO" id="GO:0003700">
    <property type="term" value="F:DNA-binding transcription factor activity"/>
    <property type="evidence" value="ECO:0007669"/>
    <property type="project" value="InterPro"/>
</dbReference>
<dbReference type="AlphaFoldDB" id="A0AAJ0Y927"/>
<dbReference type="KEGG" id="pvl:AOB99_13880"/>
<evidence type="ECO:0000256" key="2">
    <source>
        <dbReference type="ARBA" id="ARBA00023015"/>
    </source>
</evidence>
<keyword evidence="3" id="KW-0238">DNA-binding</keyword>
<accession>A0AAJ0Y927</accession>
<evidence type="ECO:0000259" key="5">
    <source>
        <dbReference type="PROSITE" id="PS50931"/>
    </source>
</evidence>
<dbReference type="InterPro" id="IPR050950">
    <property type="entry name" value="HTH-type_LysR_regulators"/>
</dbReference>
<dbReference type="PANTHER" id="PTHR30419">
    <property type="entry name" value="HTH-TYPE TRANSCRIPTIONAL REGULATOR YBHD"/>
    <property type="match status" value="1"/>
</dbReference>
<keyword evidence="4" id="KW-0804">Transcription</keyword>
<sequence>MTRLLRIDIKQLFYLIALDKTQHFGQAAEMCHVTQPTLSMRLRNLEKELDVVLIKRSSRFEGFTEEGEKILKWAKTMQSAYDGLQAEAANFRQQLFGQLRIGIVPLTNLNPMLMLQKISALFPEISFQVLSTNSENIIDRLNSNSLDIGICYLEKANTQQHEIYALKQTELGLLFHRNHFMPSTRTISWHEAVKQPLALLNKENHFRQSVDLAFQRYNLHPKVLVESSSTLHLIQSVNAGFCTSIVPIAKGMENLSQDLDVVPIVDATINAPLGIVIRKEEPRSILIEKCFAQMRTYLESTGL</sequence>
<dbReference type="Pfam" id="PF03466">
    <property type="entry name" value="LysR_substrate"/>
    <property type="match status" value="1"/>
</dbReference>
<dbReference type="GO" id="GO:0003677">
    <property type="term" value="F:DNA binding"/>
    <property type="evidence" value="ECO:0007669"/>
    <property type="project" value="UniProtKB-KW"/>
</dbReference>
<evidence type="ECO:0000256" key="1">
    <source>
        <dbReference type="ARBA" id="ARBA00009437"/>
    </source>
</evidence>
<dbReference type="FunFam" id="1.10.10.10:FF:000001">
    <property type="entry name" value="LysR family transcriptional regulator"/>
    <property type="match status" value="1"/>
</dbReference>
<dbReference type="InterPro" id="IPR036390">
    <property type="entry name" value="WH_DNA-bd_sf"/>
</dbReference>
<organism evidence="6 7">
    <name type="scientific">Proteus mirabilis</name>
    <dbReference type="NCBI Taxonomy" id="584"/>
    <lineage>
        <taxon>Bacteria</taxon>
        <taxon>Pseudomonadati</taxon>
        <taxon>Pseudomonadota</taxon>
        <taxon>Gammaproteobacteria</taxon>
        <taxon>Enterobacterales</taxon>
        <taxon>Morganellaceae</taxon>
        <taxon>Proteus</taxon>
    </lineage>
</organism>
<dbReference type="Proteomes" id="UP000195540">
    <property type="component" value="Chromosome"/>
</dbReference>
<dbReference type="Pfam" id="PF00126">
    <property type="entry name" value="HTH_1"/>
    <property type="match status" value="1"/>
</dbReference>
<dbReference type="InterPro" id="IPR000847">
    <property type="entry name" value="LysR_HTH_N"/>
</dbReference>
<dbReference type="InterPro" id="IPR005119">
    <property type="entry name" value="LysR_subst-bd"/>
</dbReference>
<evidence type="ECO:0000313" key="7">
    <source>
        <dbReference type="Proteomes" id="UP000195540"/>
    </source>
</evidence>
<evidence type="ECO:0000256" key="4">
    <source>
        <dbReference type="ARBA" id="ARBA00023163"/>
    </source>
</evidence>
<keyword evidence="2" id="KW-0805">Transcription regulation</keyword>
<evidence type="ECO:0000313" key="6">
    <source>
        <dbReference type="EMBL" id="ARX33680.1"/>
    </source>
</evidence>
<dbReference type="Gene3D" id="3.40.190.290">
    <property type="match status" value="1"/>
</dbReference>
<feature type="domain" description="HTH lysR-type" evidence="5">
    <location>
        <begin position="7"/>
        <end position="64"/>
    </location>
</feature>
<dbReference type="CDD" id="cd05466">
    <property type="entry name" value="PBP2_LTTR_substrate"/>
    <property type="match status" value="1"/>
</dbReference>